<keyword evidence="6" id="KW-1003">Cell membrane</keyword>
<sequence length="294" mass="31720">MTAPHVTLPPDGEPPRSPHGRGPSHTALPDADTGGGRRPAVLICMAVVAVLLFVGFSALGTWQVQRRAWKLDLIARVEQRVHASAQPAPGPQRWPAITADSDEYRHVSLTGRYDYGKETLTQASTELGSGYWVITPLMRDDGTTVLINRGFVPGDQRGNIAHPEAAARDALTVTGLLRISEPGGGFLRHNDPAGNRWYSRDVQAIAAARGLSDTAPYFVDAQAPAADAPVPAPGGQAARAVAPDTWPRAGMTVIAFHNSHLVYAITWYALALMVAGAAFYTVREERRQQRTRRP</sequence>
<protein>
    <recommendedName>
        <fullName evidence="6">SURF1-like protein</fullName>
    </recommendedName>
</protein>
<dbReference type="PANTHER" id="PTHR23427:SF2">
    <property type="entry name" value="SURFEIT LOCUS PROTEIN 1"/>
    <property type="match status" value="1"/>
</dbReference>
<dbReference type="PANTHER" id="PTHR23427">
    <property type="entry name" value="SURFEIT LOCUS PROTEIN"/>
    <property type="match status" value="1"/>
</dbReference>
<dbReference type="KEGG" id="bgv:CAL12_21295"/>
<dbReference type="InterPro" id="IPR002994">
    <property type="entry name" value="Surf1/Shy1"/>
</dbReference>
<dbReference type="PROSITE" id="PS50895">
    <property type="entry name" value="SURF1"/>
    <property type="match status" value="1"/>
</dbReference>
<evidence type="ECO:0000256" key="3">
    <source>
        <dbReference type="ARBA" id="ARBA00022692"/>
    </source>
</evidence>
<evidence type="ECO:0000256" key="6">
    <source>
        <dbReference type="RuleBase" id="RU363076"/>
    </source>
</evidence>
<organism evidence="8 9">
    <name type="scientific">Bordetella genomosp. 8</name>
    <dbReference type="NCBI Taxonomy" id="1416806"/>
    <lineage>
        <taxon>Bacteria</taxon>
        <taxon>Pseudomonadati</taxon>
        <taxon>Pseudomonadota</taxon>
        <taxon>Betaproteobacteria</taxon>
        <taxon>Burkholderiales</taxon>
        <taxon>Alcaligenaceae</taxon>
        <taxon>Bordetella</taxon>
    </lineage>
</organism>
<comment type="subcellular location">
    <subcellularLocation>
        <location evidence="6">Cell membrane</location>
        <topology evidence="6">Multi-pass membrane protein</topology>
    </subcellularLocation>
    <subcellularLocation>
        <location evidence="1">Membrane</location>
    </subcellularLocation>
</comment>
<dbReference type="OrthoDB" id="9807214at2"/>
<keyword evidence="9" id="KW-1185">Reference proteome</keyword>
<dbReference type="GO" id="GO:0005886">
    <property type="term" value="C:plasma membrane"/>
    <property type="evidence" value="ECO:0007669"/>
    <property type="project" value="UniProtKB-SubCell"/>
</dbReference>
<feature type="transmembrane region" description="Helical" evidence="6">
    <location>
        <begin position="40"/>
        <end position="62"/>
    </location>
</feature>
<dbReference type="Pfam" id="PF02104">
    <property type="entry name" value="SURF1"/>
    <property type="match status" value="1"/>
</dbReference>
<comment type="similarity">
    <text evidence="2 6">Belongs to the SURF1 family.</text>
</comment>
<evidence type="ECO:0000256" key="2">
    <source>
        <dbReference type="ARBA" id="ARBA00007165"/>
    </source>
</evidence>
<dbReference type="InterPro" id="IPR045214">
    <property type="entry name" value="Surf1/Surf4"/>
</dbReference>
<proteinExistence type="inferred from homology"/>
<keyword evidence="3 6" id="KW-0812">Transmembrane</keyword>
<evidence type="ECO:0000256" key="1">
    <source>
        <dbReference type="ARBA" id="ARBA00004370"/>
    </source>
</evidence>
<evidence type="ECO:0000256" key="7">
    <source>
        <dbReference type="SAM" id="MobiDB-lite"/>
    </source>
</evidence>
<accession>A0A1W6YPS9</accession>
<reference evidence="8 9" key="1">
    <citation type="submission" date="2017-05" db="EMBL/GenBank/DDBJ databases">
        <title>Complete and WGS of Bordetella genogroups.</title>
        <authorList>
            <person name="Spilker T."/>
            <person name="LiPuma J."/>
        </authorList>
    </citation>
    <scope>NUCLEOTIDE SEQUENCE [LARGE SCALE GENOMIC DNA]</scope>
    <source>
        <strain evidence="8 9">AU19157</strain>
    </source>
</reference>
<evidence type="ECO:0000256" key="4">
    <source>
        <dbReference type="ARBA" id="ARBA00022989"/>
    </source>
</evidence>
<dbReference type="STRING" id="1416806.CAL12_21295"/>
<dbReference type="AlphaFoldDB" id="A0A1W6YPS9"/>
<keyword evidence="4 6" id="KW-1133">Transmembrane helix</keyword>
<evidence type="ECO:0000313" key="8">
    <source>
        <dbReference type="EMBL" id="ARP83100.1"/>
    </source>
</evidence>
<dbReference type="RefSeq" id="WP_086066442.1">
    <property type="nucleotide sequence ID" value="NZ_CP021108.1"/>
</dbReference>
<dbReference type="EMBL" id="CP021108">
    <property type="protein sequence ID" value="ARP83100.1"/>
    <property type="molecule type" value="Genomic_DNA"/>
</dbReference>
<gene>
    <name evidence="8" type="ORF">CAL12_21295</name>
</gene>
<dbReference type="Proteomes" id="UP000194151">
    <property type="component" value="Chromosome"/>
</dbReference>
<keyword evidence="5 6" id="KW-0472">Membrane</keyword>
<evidence type="ECO:0000313" key="9">
    <source>
        <dbReference type="Proteomes" id="UP000194151"/>
    </source>
</evidence>
<feature type="transmembrane region" description="Helical" evidence="6">
    <location>
        <begin position="261"/>
        <end position="282"/>
    </location>
</feature>
<name>A0A1W6YPS9_9BORD</name>
<evidence type="ECO:0000256" key="5">
    <source>
        <dbReference type="ARBA" id="ARBA00023136"/>
    </source>
</evidence>
<feature type="region of interest" description="Disordered" evidence="7">
    <location>
        <begin position="1"/>
        <end position="33"/>
    </location>
</feature>
<dbReference type="CDD" id="cd06662">
    <property type="entry name" value="SURF1"/>
    <property type="match status" value="1"/>
</dbReference>